<sequence length="168" mass="18762">MAPARKTAFKIADHAVNGEQYPRLLADNSTSDQFQFYECFNAGSKFEKSSSQKALGQVRSTSKSGHCVTAACPWTSPSDNQHHEKDTEKCAVKIQPCATKDSEELRGQWFSMPKGGFGVQYSPLVHEGYSSDEALPVLEFQKDYAVFLYTKENDSYSPRPYLSNKADL</sequence>
<protein>
    <submittedName>
        <fullName evidence="1">Uncharacterized protein</fullName>
    </submittedName>
</protein>
<dbReference type="EMBL" id="CP119939">
    <property type="protein sequence ID" value="WFD04073.1"/>
    <property type="molecule type" value="Genomic_DNA"/>
</dbReference>
<accession>A0AAF0E0K5</accession>
<dbReference type="AlphaFoldDB" id="A0AAF0E0K5"/>
<keyword evidence="2" id="KW-1185">Reference proteome</keyword>
<reference evidence="1" key="1">
    <citation type="submission" date="2023-03" db="EMBL/GenBank/DDBJ databases">
        <title>Mating type loci evolution in Malassezia.</title>
        <authorList>
            <person name="Coelho M.A."/>
        </authorList>
    </citation>
    <scope>NUCLEOTIDE SEQUENCE</scope>
    <source>
        <strain evidence="1">CBS 7876</strain>
    </source>
</reference>
<name>A0AAF0E0K5_9BASI</name>
<evidence type="ECO:0000313" key="1">
    <source>
        <dbReference type="EMBL" id="WFD04073.1"/>
    </source>
</evidence>
<organism evidence="1 2">
    <name type="scientific">Malassezia obtusa</name>
    <dbReference type="NCBI Taxonomy" id="76774"/>
    <lineage>
        <taxon>Eukaryota</taxon>
        <taxon>Fungi</taxon>
        <taxon>Dikarya</taxon>
        <taxon>Basidiomycota</taxon>
        <taxon>Ustilaginomycotina</taxon>
        <taxon>Malasseziomycetes</taxon>
        <taxon>Malasseziales</taxon>
        <taxon>Malasseziaceae</taxon>
        <taxon>Malassezia</taxon>
    </lineage>
</organism>
<gene>
    <name evidence="1" type="ORF">MOBT1_002772</name>
</gene>
<evidence type="ECO:0000313" key="2">
    <source>
        <dbReference type="Proteomes" id="UP001214603"/>
    </source>
</evidence>
<dbReference type="Proteomes" id="UP001214603">
    <property type="component" value="Chromosome 6"/>
</dbReference>
<proteinExistence type="predicted"/>